<name>A0A8J3N831_9ACTN</name>
<dbReference type="Gene3D" id="3.90.25.10">
    <property type="entry name" value="UDP-galactose 4-epimerase, domain 1"/>
    <property type="match status" value="1"/>
</dbReference>
<dbReference type="InterPro" id="IPR036291">
    <property type="entry name" value="NAD(P)-bd_dom_sf"/>
</dbReference>
<dbReference type="Proteomes" id="UP000612808">
    <property type="component" value="Unassembled WGS sequence"/>
</dbReference>
<comment type="caution">
    <text evidence="2">The sequence shown here is derived from an EMBL/GenBank/DDBJ whole genome shotgun (WGS) entry which is preliminary data.</text>
</comment>
<feature type="domain" description="NAD(P)-binding" evidence="1">
    <location>
        <begin position="6"/>
        <end position="176"/>
    </location>
</feature>
<dbReference type="PANTHER" id="PTHR43162">
    <property type="match status" value="1"/>
</dbReference>
<evidence type="ECO:0000259" key="1">
    <source>
        <dbReference type="Pfam" id="PF13460"/>
    </source>
</evidence>
<dbReference type="InterPro" id="IPR051604">
    <property type="entry name" value="Ergot_Alk_Oxidoreductase"/>
</dbReference>
<organism evidence="2 3">
    <name type="scientific">Actinocatenispora rupis</name>
    <dbReference type="NCBI Taxonomy" id="519421"/>
    <lineage>
        <taxon>Bacteria</taxon>
        <taxon>Bacillati</taxon>
        <taxon>Actinomycetota</taxon>
        <taxon>Actinomycetes</taxon>
        <taxon>Micromonosporales</taxon>
        <taxon>Micromonosporaceae</taxon>
        <taxon>Actinocatenispora</taxon>
    </lineage>
</organism>
<dbReference type="Gene3D" id="3.40.50.720">
    <property type="entry name" value="NAD(P)-binding Rossmann-like Domain"/>
    <property type="match status" value="1"/>
</dbReference>
<proteinExistence type="predicted"/>
<dbReference type="AlphaFoldDB" id="A0A8J3N831"/>
<evidence type="ECO:0000313" key="2">
    <source>
        <dbReference type="EMBL" id="GID09874.1"/>
    </source>
</evidence>
<dbReference type="EMBL" id="BOMB01000004">
    <property type="protein sequence ID" value="GID09874.1"/>
    <property type="molecule type" value="Genomic_DNA"/>
</dbReference>
<dbReference type="Pfam" id="PF13460">
    <property type="entry name" value="NAD_binding_10"/>
    <property type="match status" value="1"/>
</dbReference>
<keyword evidence="3" id="KW-1185">Reference proteome</keyword>
<dbReference type="PANTHER" id="PTHR43162:SF1">
    <property type="entry name" value="PRESTALK A DIFFERENTIATION PROTEIN A"/>
    <property type="match status" value="1"/>
</dbReference>
<dbReference type="RefSeq" id="WP_203654917.1">
    <property type="nucleotide sequence ID" value="NZ_BAAAZM010000002.1"/>
</dbReference>
<reference evidence="2" key="1">
    <citation type="submission" date="2021-01" db="EMBL/GenBank/DDBJ databases">
        <title>Whole genome shotgun sequence of Actinocatenispora rupis NBRC 107355.</title>
        <authorList>
            <person name="Komaki H."/>
            <person name="Tamura T."/>
        </authorList>
    </citation>
    <scope>NUCLEOTIDE SEQUENCE</scope>
    <source>
        <strain evidence="2">NBRC 107355</strain>
    </source>
</reference>
<dbReference type="SUPFAM" id="SSF51735">
    <property type="entry name" value="NAD(P)-binding Rossmann-fold domains"/>
    <property type="match status" value="1"/>
</dbReference>
<gene>
    <name evidence="2" type="ORF">Aru02nite_07630</name>
</gene>
<protein>
    <submittedName>
        <fullName evidence="2">Nucleotide-diphosphate-sugar epimerase</fullName>
    </submittedName>
</protein>
<sequence length="281" mass="28876">MILISGATGTIGRALLHQLSAQGVPVRAMTRDPARVRDLPGVEAVRGDFTDPASLSRAVAGVDAVFLLTAPSAPVAEHDAAMVAAARAAGVRRVVKLSAIRVPELDEWSFHLAGERVLRDSGLDWTVLRPASFASNTLSWAPAIRAGAPVPNPSGAGRQGVVDPRDVAAVAARVLTAGGHHGAVYTLTGPAAISVPDQARHLSAVLGTPVPVRDLPAAEYREVLVGAGMDAGFVEVAVRGTSVVREGGGATVTDDVARILGRPATPYENWAGAHRAAFLAG</sequence>
<accession>A0A8J3N831</accession>
<dbReference type="InterPro" id="IPR016040">
    <property type="entry name" value="NAD(P)-bd_dom"/>
</dbReference>
<evidence type="ECO:0000313" key="3">
    <source>
        <dbReference type="Proteomes" id="UP000612808"/>
    </source>
</evidence>